<organism evidence="2 3">
    <name type="scientific">Rhodofomes roseus</name>
    <dbReference type="NCBI Taxonomy" id="34475"/>
    <lineage>
        <taxon>Eukaryota</taxon>
        <taxon>Fungi</taxon>
        <taxon>Dikarya</taxon>
        <taxon>Basidiomycota</taxon>
        <taxon>Agaricomycotina</taxon>
        <taxon>Agaricomycetes</taxon>
        <taxon>Polyporales</taxon>
        <taxon>Rhodofomes</taxon>
    </lineage>
</organism>
<proteinExistence type="predicted"/>
<evidence type="ECO:0000313" key="3">
    <source>
        <dbReference type="Proteomes" id="UP000814176"/>
    </source>
</evidence>
<dbReference type="EMBL" id="JADCUA010000015">
    <property type="protein sequence ID" value="KAH9834423.1"/>
    <property type="molecule type" value="Genomic_DNA"/>
</dbReference>
<reference evidence="2 3" key="1">
    <citation type="journal article" date="2021" name="Environ. Microbiol.">
        <title>Gene family expansions and transcriptome signatures uncover fungal adaptations to wood decay.</title>
        <authorList>
            <person name="Hage H."/>
            <person name="Miyauchi S."/>
            <person name="Viragh M."/>
            <person name="Drula E."/>
            <person name="Min B."/>
            <person name="Chaduli D."/>
            <person name="Navarro D."/>
            <person name="Favel A."/>
            <person name="Norest M."/>
            <person name="Lesage-Meessen L."/>
            <person name="Balint B."/>
            <person name="Merenyi Z."/>
            <person name="de Eugenio L."/>
            <person name="Morin E."/>
            <person name="Martinez A.T."/>
            <person name="Baldrian P."/>
            <person name="Stursova M."/>
            <person name="Martinez M.J."/>
            <person name="Novotny C."/>
            <person name="Magnuson J.K."/>
            <person name="Spatafora J.W."/>
            <person name="Maurice S."/>
            <person name="Pangilinan J."/>
            <person name="Andreopoulos W."/>
            <person name="LaButti K."/>
            <person name="Hundley H."/>
            <person name="Na H."/>
            <person name="Kuo A."/>
            <person name="Barry K."/>
            <person name="Lipzen A."/>
            <person name="Henrissat B."/>
            <person name="Riley R."/>
            <person name="Ahrendt S."/>
            <person name="Nagy L.G."/>
            <person name="Grigoriev I.V."/>
            <person name="Martin F."/>
            <person name="Rosso M.N."/>
        </authorList>
    </citation>
    <scope>NUCLEOTIDE SEQUENCE [LARGE SCALE GENOMIC DNA]</scope>
    <source>
        <strain evidence="2 3">CIRM-BRFM 1785</strain>
    </source>
</reference>
<dbReference type="RefSeq" id="XP_047776954.1">
    <property type="nucleotide sequence ID" value="XM_047924262.1"/>
</dbReference>
<evidence type="ECO:0000256" key="1">
    <source>
        <dbReference type="SAM" id="MobiDB-lite"/>
    </source>
</evidence>
<dbReference type="Proteomes" id="UP000814176">
    <property type="component" value="Unassembled WGS sequence"/>
</dbReference>
<protein>
    <submittedName>
        <fullName evidence="2">Uncharacterized protein</fullName>
    </submittedName>
</protein>
<feature type="region of interest" description="Disordered" evidence="1">
    <location>
        <begin position="124"/>
        <end position="148"/>
    </location>
</feature>
<evidence type="ECO:0000313" key="2">
    <source>
        <dbReference type="EMBL" id="KAH9834423.1"/>
    </source>
</evidence>
<sequence>MRKKPVDGILPRTSIQLTDRVRQHPPSTHNLMGPLRSSTTSVLPIANDRRYTVTTICLRCFGVSPIASVLTPPHRRARLHTHIPCARYTSRSLSTWGRGRHAHRLCFLDCVTELRTSTHESTLKLKHTSSSRHNAVSTRPSTTLSTSWRESSHVRRRFPMFACPRSDTRDAATKEWRAPARSGILSRTLLAMLEYSTTSLCVACDVTSVSTCIDEAPGPWPRLSVVSAARHHPTEDSIECECTRRTHCERKARRLVPNRSPGQQRSESRRRAEMSMSRESQGQHLPGCACSTGIMLVSV</sequence>
<dbReference type="GeneID" id="72004994"/>
<comment type="caution">
    <text evidence="2">The sequence shown here is derived from an EMBL/GenBank/DDBJ whole genome shotgun (WGS) entry which is preliminary data.</text>
</comment>
<feature type="compositionally biased region" description="Polar residues" evidence="1">
    <location>
        <begin position="131"/>
        <end position="148"/>
    </location>
</feature>
<keyword evidence="3" id="KW-1185">Reference proteome</keyword>
<name>A0ABQ8KAF5_9APHY</name>
<gene>
    <name evidence="2" type="ORF">C8Q71DRAFT_768672</name>
</gene>
<feature type="region of interest" description="Disordered" evidence="1">
    <location>
        <begin position="252"/>
        <end position="285"/>
    </location>
</feature>
<accession>A0ABQ8KAF5</accession>